<evidence type="ECO:0000313" key="2">
    <source>
        <dbReference type="EMBL" id="BAS28982.1"/>
    </source>
</evidence>
<dbReference type="AlphaFoldDB" id="A0A0K2SPQ3"/>
<accession>A0A0K2SPQ3</accession>
<dbReference type="RefSeq" id="WP_068140128.1">
    <property type="nucleotide sequence ID" value="NZ_AP014924.1"/>
</dbReference>
<name>A0A0K2SPQ3_LIMPI</name>
<reference evidence="3" key="1">
    <citation type="submission" date="2015-07" db="EMBL/GenBank/DDBJ databases">
        <title>Complete genome sequence and phylogenetic analysis of Limnochorda pilosa.</title>
        <authorList>
            <person name="Watanabe M."/>
            <person name="Kojima H."/>
            <person name="Fukui M."/>
        </authorList>
    </citation>
    <scope>NUCLEOTIDE SEQUENCE [LARGE SCALE GENOMIC DNA]</scope>
    <source>
        <strain evidence="3">HC45</strain>
    </source>
</reference>
<dbReference type="STRING" id="1555112.LIP_3155"/>
<dbReference type="Proteomes" id="UP000065807">
    <property type="component" value="Chromosome"/>
</dbReference>
<gene>
    <name evidence="2" type="ORF">LIP_3155</name>
</gene>
<evidence type="ECO:0000259" key="1">
    <source>
        <dbReference type="Pfam" id="PF01882"/>
    </source>
</evidence>
<dbReference type="Gene3D" id="3.40.50.410">
    <property type="entry name" value="von Willebrand factor, type A domain"/>
    <property type="match status" value="1"/>
</dbReference>
<dbReference type="InterPro" id="IPR036465">
    <property type="entry name" value="vWFA_dom_sf"/>
</dbReference>
<protein>
    <recommendedName>
        <fullName evidence="1">DUF58 domain-containing protein</fullName>
    </recommendedName>
</protein>
<dbReference type="PANTHER" id="PTHR33608">
    <property type="entry name" value="BLL2464 PROTEIN"/>
    <property type="match status" value="1"/>
</dbReference>
<dbReference type="InterPro" id="IPR002881">
    <property type="entry name" value="DUF58"/>
</dbReference>
<proteinExistence type="predicted"/>
<keyword evidence="3" id="KW-1185">Reference proteome</keyword>
<dbReference type="SUPFAM" id="SSF53300">
    <property type="entry name" value="vWA-like"/>
    <property type="match status" value="1"/>
</dbReference>
<feature type="domain" description="DUF58" evidence="1">
    <location>
        <begin position="43"/>
        <end position="249"/>
    </location>
</feature>
<sequence length="292" mass="32151">MAVTEQLIRQVERLRFLPSRALGARHPGERPSRHRGHGLEFVDYRPYGEGDELRYVDWNLAARLDRMYVKLFAAEESLRIVLLVDTSPSMALGRPAKLALARDLATLLGYLALFEGDRLYLGTLGGVRPGLLPVLSGRAAIPSLLAATGRLRVAPPSGLPLLEGLDVLLPSLPRRALVVVLSDLFADAPPEEVAGRFLRGGHAVVLLQVLAPDEVNPETSGALRLEDVEGQDRLEVWSDRRLLDGYRDAMAAWLVELRRASLRRGIRHHVVSSDRTLDEVLFHTLLPAGVVG</sequence>
<organism evidence="2 3">
    <name type="scientific">Limnochorda pilosa</name>
    <dbReference type="NCBI Taxonomy" id="1555112"/>
    <lineage>
        <taxon>Bacteria</taxon>
        <taxon>Bacillati</taxon>
        <taxon>Bacillota</taxon>
        <taxon>Limnochordia</taxon>
        <taxon>Limnochordales</taxon>
        <taxon>Limnochordaceae</taxon>
        <taxon>Limnochorda</taxon>
    </lineage>
</organism>
<dbReference type="PANTHER" id="PTHR33608:SF7">
    <property type="entry name" value="DUF58 DOMAIN-CONTAINING PROTEIN"/>
    <property type="match status" value="1"/>
</dbReference>
<dbReference type="Pfam" id="PF01882">
    <property type="entry name" value="DUF58"/>
    <property type="match status" value="1"/>
</dbReference>
<dbReference type="KEGG" id="lpil:LIP_3155"/>
<dbReference type="EMBL" id="AP014924">
    <property type="protein sequence ID" value="BAS28982.1"/>
    <property type="molecule type" value="Genomic_DNA"/>
</dbReference>
<evidence type="ECO:0000313" key="3">
    <source>
        <dbReference type="Proteomes" id="UP000065807"/>
    </source>
</evidence>
<reference evidence="3" key="2">
    <citation type="journal article" date="2016" name="Int. J. Syst. Evol. Microbiol.">
        <title>Complete genome sequence and cell structure of Limnochorda pilosa, a Gram-negative spore-former within the phylum Firmicutes.</title>
        <authorList>
            <person name="Watanabe M."/>
            <person name="Kojima H."/>
            <person name="Fukui M."/>
        </authorList>
    </citation>
    <scope>NUCLEOTIDE SEQUENCE [LARGE SCALE GENOMIC DNA]</scope>
    <source>
        <strain evidence="3">HC45</strain>
    </source>
</reference>
<dbReference type="OrthoDB" id="9776116at2"/>